<comment type="caution">
    <text evidence="1">The sequence shown here is derived from an EMBL/GenBank/DDBJ whole genome shotgun (WGS) entry which is preliminary data.</text>
</comment>
<organism evidence="1 2">
    <name type="scientific">Lampropedia puyangensis</name>
    <dbReference type="NCBI Taxonomy" id="1330072"/>
    <lineage>
        <taxon>Bacteria</taxon>
        <taxon>Pseudomonadati</taxon>
        <taxon>Pseudomonadota</taxon>
        <taxon>Betaproteobacteria</taxon>
        <taxon>Burkholderiales</taxon>
        <taxon>Comamonadaceae</taxon>
        <taxon>Lampropedia</taxon>
    </lineage>
</organism>
<proteinExistence type="predicted"/>
<evidence type="ECO:0000313" key="1">
    <source>
        <dbReference type="EMBL" id="THT96419.1"/>
    </source>
</evidence>
<sequence>MNAVSERYININGQIGIAKHAQRIIELIKNGRQAKATGQSGHYALHTSHGSVSINWHTRVNR</sequence>
<accession>A0A4S8ENX3</accession>
<reference evidence="1 2" key="1">
    <citation type="journal article" date="2015" name="Antonie Van Leeuwenhoek">
        <title>Lampropedia puyangensis sp. nov., isolated from symptomatic bark of Populus ? euramericana canker and emended description of Lampropedia hyalina (Ehrenberg 1832) Lee et al. 2004.</title>
        <authorList>
            <person name="Li Y."/>
            <person name="Wang T."/>
            <person name="Piao C.G."/>
            <person name="Wang L.F."/>
            <person name="Tian G.Z."/>
            <person name="Zhu T.H."/>
            <person name="Guo M.W."/>
        </authorList>
    </citation>
    <scope>NUCLEOTIDE SEQUENCE [LARGE SCALE GENOMIC DNA]</scope>
    <source>
        <strain evidence="1 2">2-bin</strain>
    </source>
</reference>
<evidence type="ECO:0000313" key="2">
    <source>
        <dbReference type="Proteomes" id="UP000308917"/>
    </source>
</evidence>
<dbReference type="EMBL" id="STFG01000031">
    <property type="protein sequence ID" value="THT96419.1"/>
    <property type="molecule type" value="Genomic_DNA"/>
</dbReference>
<dbReference type="AlphaFoldDB" id="A0A4S8ENX3"/>
<protein>
    <submittedName>
        <fullName evidence="1">Uncharacterized protein</fullName>
    </submittedName>
</protein>
<gene>
    <name evidence="1" type="ORF">E9531_16415</name>
</gene>
<dbReference type="Proteomes" id="UP000308917">
    <property type="component" value="Unassembled WGS sequence"/>
</dbReference>
<name>A0A4S8ENX3_9BURK</name>
<keyword evidence="2" id="KW-1185">Reference proteome</keyword>